<accession>A0A1G6XQI5</accession>
<sequence>MKAILFSCLFFMIKLGCYANTRDHALVQDTIKLHKAKKKTVHDDTVYPRSSLKGYKPYFDNCHFTNQYTAAQRLKMYPFAVAAKILAVSYFGGGEPNPDIVLDGKPQPIRSAREDNFYKGLIINNRRIDYSTLFGVKTLNPTQINNLTNILFNYEYTGMKNYTIIGHAACFDPRNSIIFLDKNDNVIDHLDICFNCHRSESPSYKINVGVECRQKYDMLSNFFVSVGISYGAADESKWKSPLDSIKR</sequence>
<dbReference type="EMBL" id="FNAI01000002">
    <property type="protein sequence ID" value="SDD80438.1"/>
    <property type="molecule type" value="Genomic_DNA"/>
</dbReference>
<organism evidence="2 3">
    <name type="scientific">Mucilaginibacter pineti</name>
    <dbReference type="NCBI Taxonomy" id="1391627"/>
    <lineage>
        <taxon>Bacteria</taxon>
        <taxon>Pseudomonadati</taxon>
        <taxon>Bacteroidota</taxon>
        <taxon>Sphingobacteriia</taxon>
        <taxon>Sphingobacteriales</taxon>
        <taxon>Sphingobacteriaceae</taxon>
        <taxon>Mucilaginibacter</taxon>
    </lineage>
</organism>
<dbReference type="RefSeq" id="WP_091146982.1">
    <property type="nucleotide sequence ID" value="NZ_FNAI01000002.1"/>
</dbReference>
<dbReference type="AlphaFoldDB" id="A0A1G6XQI5"/>
<proteinExistence type="predicted"/>
<keyword evidence="3" id="KW-1185">Reference proteome</keyword>
<reference evidence="2 3" key="1">
    <citation type="submission" date="2016-10" db="EMBL/GenBank/DDBJ databases">
        <authorList>
            <person name="de Groot N.N."/>
        </authorList>
    </citation>
    <scope>NUCLEOTIDE SEQUENCE [LARGE SCALE GENOMIC DNA]</scope>
    <source>
        <strain evidence="2 3">47C3B</strain>
    </source>
</reference>
<gene>
    <name evidence="2" type="ORF">SAMN05216464_102621</name>
</gene>
<protein>
    <submittedName>
        <fullName evidence="2">Uncharacterized protein</fullName>
    </submittedName>
</protein>
<keyword evidence="1" id="KW-0732">Signal</keyword>
<name>A0A1G6XQI5_9SPHI</name>
<feature type="chain" id="PRO_5011574362" evidence="1">
    <location>
        <begin position="20"/>
        <end position="247"/>
    </location>
</feature>
<dbReference type="OrthoDB" id="656959at2"/>
<evidence type="ECO:0000313" key="3">
    <source>
        <dbReference type="Proteomes" id="UP000199072"/>
    </source>
</evidence>
<dbReference type="Proteomes" id="UP000199072">
    <property type="component" value="Unassembled WGS sequence"/>
</dbReference>
<evidence type="ECO:0000256" key="1">
    <source>
        <dbReference type="SAM" id="SignalP"/>
    </source>
</evidence>
<dbReference type="STRING" id="1391627.SAMN05216464_102621"/>
<evidence type="ECO:0000313" key="2">
    <source>
        <dbReference type="EMBL" id="SDD80438.1"/>
    </source>
</evidence>
<feature type="signal peptide" evidence="1">
    <location>
        <begin position="1"/>
        <end position="19"/>
    </location>
</feature>